<dbReference type="GO" id="GO:0008703">
    <property type="term" value="F:5-amino-6-(5-phosphoribosylamino)uracil reductase activity"/>
    <property type="evidence" value="ECO:0007669"/>
    <property type="project" value="InterPro"/>
</dbReference>
<dbReference type="PANTHER" id="PTHR38011:SF11">
    <property type="entry name" value="2,5-DIAMINO-6-RIBOSYLAMINO-4(3H)-PYRIMIDINONE 5'-PHOSPHATE REDUCTASE"/>
    <property type="match status" value="1"/>
</dbReference>
<dbReference type="PANTHER" id="PTHR38011">
    <property type="entry name" value="DIHYDROFOLATE REDUCTASE FAMILY PROTEIN (AFU_ORTHOLOGUE AFUA_8G06820)"/>
    <property type="match status" value="1"/>
</dbReference>
<reference evidence="3 5" key="2">
    <citation type="journal article" date="2020" name="Microbiol. Resour. Announc.">
        <title>Complete genome sequence of Pseudomonas otitidis strain MrB4, isolated from Lake Biwa in Japan.</title>
        <authorList>
            <person name="Miyazaki K."/>
            <person name="Hase E."/>
            <person name="Maruya T."/>
        </authorList>
    </citation>
    <scope>NUCLEOTIDE SEQUENCE [LARGE SCALE GENOMIC DNA]</scope>
    <source>
        <strain evidence="3 5">MrB4</strain>
    </source>
</reference>
<accession>A0A679G9X0</accession>
<dbReference type="InterPro" id="IPR050765">
    <property type="entry name" value="Riboflavin_Biosynth_HTPR"/>
</dbReference>
<dbReference type="Gene3D" id="3.40.430.10">
    <property type="entry name" value="Dihydrofolate Reductase, subunit A"/>
    <property type="match status" value="1"/>
</dbReference>
<dbReference type="SUPFAM" id="SSF53597">
    <property type="entry name" value="Dihydrofolate reductase-like"/>
    <property type="match status" value="1"/>
</dbReference>
<reference evidence="4 7" key="3">
    <citation type="submission" date="2023-10" db="EMBL/GenBank/DDBJ databases">
        <title>Pseudomonas otitidis isolated from a paediatric patient with cystic fibrosis in Chile.</title>
        <authorList>
            <person name="Amsteins-Romero L."/>
            <person name="Opazo-Capurro A."/>
            <person name="Matus-Kohler M."/>
            <person name="Gonzalez-Rocha G."/>
        </authorList>
    </citation>
    <scope>NUCLEOTIDE SEQUENCE [LARGE SCALE GENOMIC DNA]</scope>
    <source>
        <strain evidence="4 7">P-714</strain>
    </source>
</reference>
<organism evidence="3 5">
    <name type="scientific">Metapseudomonas otitidis</name>
    <dbReference type="NCBI Taxonomy" id="319939"/>
    <lineage>
        <taxon>Bacteria</taxon>
        <taxon>Pseudomonadati</taxon>
        <taxon>Pseudomonadota</taxon>
        <taxon>Gammaproteobacteria</taxon>
        <taxon>Pseudomonadales</taxon>
        <taxon>Pseudomonadaceae</taxon>
        <taxon>Metapseudomonas</taxon>
    </lineage>
</organism>
<dbReference type="RefSeq" id="WP_107328584.1">
    <property type="nucleotide sequence ID" value="NZ_AP022213.1"/>
</dbReference>
<keyword evidence="7" id="KW-1185">Reference proteome</keyword>
<dbReference type="GO" id="GO:0009231">
    <property type="term" value="P:riboflavin biosynthetic process"/>
    <property type="evidence" value="ECO:0007669"/>
    <property type="project" value="InterPro"/>
</dbReference>
<name>A0A679G9X0_9GAMM</name>
<dbReference type="Proteomes" id="UP001273935">
    <property type="component" value="Unassembled WGS sequence"/>
</dbReference>
<proteinExistence type="predicted"/>
<evidence type="ECO:0000313" key="3">
    <source>
        <dbReference type="EMBL" id="BCA27541.1"/>
    </source>
</evidence>
<evidence type="ECO:0000313" key="4">
    <source>
        <dbReference type="EMBL" id="MDV3438414.1"/>
    </source>
</evidence>
<dbReference type="KEGG" id="poj:PtoMrB4_15180"/>
<dbReference type="Proteomes" id="UP000515591">
    <property type="component" value="Chromosome"/>
</dbReference>
<protein>
    <submittedName>
        <fullName evidence="4">Dihydrofolate reductase family protein</fullName>
    </submittedName>
</protein>
<gene>
    <name evidence="3" type="ORF">PtoMrB4_15180</name>
    <name evidence="4" type="ORF">R0G64_03090</name>
    <name evidence="2" type="ORF">WP8S17C03_15650</name>
</gene>
<dbReference type="EMBL" id="AP022213">
    <property type="protein sequence ID" value="BBT15516.1"/>
    <property type="molecule type" value="Genomic_DNA"/>
</dbReference>
<dbReference type="GeneID" id="57396731"/>
<reference evidence="2 6" key="1">
    <citation type="submission" date="2019-12" db="EMBL/GenBank/DDBJ databases">
        <title>complete genome sequences of Pseudomonas otitidis str. WP8-S17-CRE-03 isolated from wastewater treatment plant effluent.</title>
        <authorList>
            <person name="Sekizuka T."/>
            <person name="Itokawa K."/>
            <person name="Yatsu K."/>
            <person name="Inamine Y."/>
            <person name="Kuroda M."/>
        </authorList>
    </citation>
    <scope>NUCLEOTIDE SEQUENCE [LARGE SCALE GENOMIC DNA]</scope>
    <source>
        <strain evidence="2 6">WP8-S17-CRE-03</strain>
    </source>
</reference>
<dbReference type="InterPro" id="IPR024072">
    <property type="entry name" value="DHFR-like_dom_sf"/>
</dbReference>
<feature type="domain" description="Bacterial bifunctional deaminase-reductase C-terminal" evidence="1">
    <location>
        <begin position="88"/>
        <end position="168"/>
    </location>
</feature>
<dbReference type="Pfam" id="PF01872">
    <property type="entry name" value="RibD_C"/>
    <property type="match status" value="1"/>
</dbReference>
<sequence>MTASLIYYVATSLDGYIARPDGRVDWLEPIERSGDDHGYHAFYESIDGLLMGRGTYETVLAMGGDWPYPGKPCTVLTRADLQPAGPQVKIRHSTPQEALAELAEAGCKRVWLVGGGSLAGTCYAAGLLDELIVSVIPHLLGAGIPMFATGLERRLQLHEQRSFATGVVQLHYRLLPEAPAP</sequence>
<evidence type="ECO:0000313" key="2">
    <source>
        <dbReference type="EMBL" id="BBT15516.1"/>
    </source>
</evidence>
<evidence type="ECO:0000313" key="7">
    <source>
        <dbReference type="Proteomes" id="UP001273935"/>
    </source>
</evidence>
<dbReference type="EMBL" id="AP022642">
    <property type="protein sequence ID" value="BCA27541.1"/>
    <property type="molecule type" value="Genomic_DNA"/>
</dbReference>
<evidence type="ECO:0000313" key="6">
    <source>
        <dbReference type="Proteomes" id="UP000515591"/>
    </source>
</evidence>
<evidence type="ECO:0000313" key="5">
    <source>
        <dbReference type="Proteomes" id="UP000501237"/>
    </source>
</evidence>
<dbReference type="AlphaFoldDB" id="A0A679G9X0"/>
<dbReference type="Proteomes" id="UP000501237">
    <property type="component" value="Chromosome"/>
</dbReference>
<dbReference type="EMBL" id="JAWJUL010000007">
    <property type="protein sequence ID" value="MDV3438414.1"/>
    <property type="molecule type" value="Genomic_DNA"/>
</dbReference>
<evidence type="ECO:0000259" key="1">
    <source>
        <dbReference type="Pfam" id="PF01872"/>
    </source>
</evidence>
<dbReference type="InterPro" id="IPR002734">
    <property type="entry name" value="RibDG_C"/>
</dbReference>